<dbReference type="SUPFAM" id="SSF53335">
    <property type="entry name" value="S-adenosyl-L-methionine-dependent methyltransferases"/>
    <property type="match status" value="1"/>
</dbReference>
<dbReference type="CDD" id="cd02440">
    <property type="entry name" value="AdoMet_MTases"/>
    <property type="match status" value="1"/>
</dbReference>
<comment type="caution">
    <text evidence="1">The sequence shown here is derived from an EMBL/GenBank/DDBJ whole genome shotgun (WGS) entry which is preliminary data.</text>
</comment>
<dbReference type="Pfam" id="PF01209">
    <property type="entry name" value="Ubie_methyltran"/>
    <property type="match status" value="1"/>
</dbReference>
<dbReference type="EMBL" id="PFAR01000014">
    <property type="protein sequence ID" value="PIR93365.1"/>
    <property type="molecule type" value="Genomic_DNA"/>
</dbReference>
<evidence type="ECO:0000313" key="2">
    <source>
        <dbReference type="Proteomes" id="UP000228626"/>
    </source>
</evidence>
<evidence type="ECO:0008006" key="3">
    <source>
        <dbReference type="Google" id="ProtNLM"/>
    </source>
</evidence>
<accession>A0A2H0V2S4</accession>
<dbReference type="AlphaFoldDB" id="A0A2H0V2S4"/>
<protein>
    <recommendedName>
        <fullName evidence="3">Methyltransferase domain-containing protein</fullName>
    </recommendedName>
</protein>
<dbReference type="InterPro" id="IPR029063">
    <property type="entry name" value="SAM-dependent_MTases_sf"/>
</dbReference>
<proteinExistence type="predicted"/>
<name>A0A2H0V2S4_9BACT</name>
<reference evidence="2" key="1">
    <citation type="submission" date="2017-09" db="EMBL/GenBank/DDBJ databases">
        <title>Depth-based differentiation of microbial function through sediment-hosted aquifers and enrichment of novel symbionts in the deep terrestrial subsurface.</title>
        <authorList>
            <person name="Probst A.J."/>
            <person name="Ladd B."/>
            <person name="Jarett J.K."/>
            <person name="Geller-Mcgrath D.E."/>
            <person name="Sieber C.M.K."/>
            <person name="Emerson J.B."/>
            <person name="Anantharaman K."/>
            <person name="Thomas B.C."/>
            <person name="Malmstrom R."/>
            <person name="Stieglmeier M."/>
            <person name="Klingl A."/>
            <person name="Woyke T."/>
            <person name="Ryan C.M."/>
            <person name="Banfield J.F."/>
        </authorList>
    </citation>
    <scope>NUCLEOTIDE SEQUENCE [LARGE SCALE GENOMIC DNA]</scope>
</reference>
<dbReference type="Gene3D" id="3.40.50.150">
    <property type="entry name" value="Vaccinia Virus protein VP39"/>
    <property type="match status" value="1"/>
</dbReference>
<dbReference type="Proteomes" id="UP000228626">
    <property type="component" value="Unassembled WGS sequence"/>
</dbReference>
<evidence type="ECO:0000313" key="1">
    <source>
        <dbReference type="EMBL" id="PIR93365.1"/>
    </source>
</evidence>
<organism evidence="1 2">
    <name type="scientific">Candidatus Falkowbacteria bacterium CG10_big_fil_rev_8_21_14_0_10_43_10</name>
    <dbReference type="NCBI Taxonomy" id="1974567"/>
    <lineage>
        <taxon>Bacteria</taxon>
        <taxon>Candidatus Falkowiibacteriota</taxon>
    </lineage>
</organism>
<sequence>MTKKDYYYILNTRYHILHTEILKYMNKITGGNALIDPKIIIEKAGIIERMQVADLGCGSTGHFIFPIANAIGERGIIYAVDILKNNLTNIERRVRQDNLKQVKTVWSNLEIFKATKIETDSLDVGLLINVLYQSNKRSEMIRESFRMVKRGGKLVIVDWKKVSTPFGPSVEERVNRENLMAVCQRMGMELLEEFNAGEYHFGLVFLKH</sequence>
<gene>
    <name evidence="1" type="ORF">COT99_01180</name>
</gene>